<keyword evidence="1" id="KW-1133">Transmembrane helix</keyword>
<dbReference type="EMBL" id="JADQTO010000028">
    <property type="protein sequence ID" value="MBG0567565.1"/>
    <property type="molecule type" value="Genomic_DNA"/>
</dbReference>
<accession>A0A931CMC6</accession>
<keyword evidence="1" id="KW-0472">Membrane</keyword>
<comment type="caution">
    <text evidence="2">The sequence shown here is derived from an EMBL/GenBank/DDBJ whole genome shotgun (WGS) entry which is preliminary data.</text>
</comment>
<dbReference type="AlphaFoldDB" id="A0A931CMC6"/>
<evidence type="ECO:0000313" key="3">
    <source>
        <dbReference type="Proteomes" id="UP000598146"/>
    </source>
</evidence>
<feature type="transmembrane region" description="Helical" evidence="1">
    <location>
        <begin position="182"/>
        <end position="204"/>
    </location>
</feature>
<dbReference type="InterPro" id="IPR045393">
    <property type="entry name" value="DUF6518"/>
</dbReference>
<feature type="transmembrane region" description="Helical" evidence="1">
    <location>
        <begin position="156"/>
        <end position="175"/>
    </location>
</feature>
<feature type="transmembrane region" description="Helical" evidence="1">
    <location>
        <begin position="126"/>
        <end position="144"/>
    </location>
</feature>
<feature type="transmembrane region" description="Helical" evidence="1">
    <location>
        <begin position="62"/>
        <end position="84"/>
    </location>
</feature>
<keyword evidence="1" id="KW-0812">Transmembrane</keyword>
<dbReference type="Proteomes" id="UP000598146">
    <property type="component" value="Unassembled WGS sequence"/>
</dbReference>
<dbReference type="RefSeq" id="WP_196419339.1">
    <property type="nucleotide sequence ID" value="NZ_JADQTO010000028.1"/>
</dbReference>
<organism evidence="2 3">
    <name type="scientific">Actinoplanes aureus</name>
    <dbReference type="NCBI Taxonomy" id="2792083"/>
    <lineage>
        <taxon>Bacteria</taxon>
        <taxon>Bacillati</taxon>
        <taxon>Actinomycetota</taxon>
        <taxon>Actinomycetes</taxon>
        <taxon>Micromonosporales</taxon>
        <taxon>Micromonosporaceae</taxon>
        <taxon>Actinoplanes</taxon>
    </lineage>
</organism>
<feature type="transmembrane region" description="Helical" evidence="1">
    <location>
        <begin position="90"/>
        <end position="114"/>
    </location>
</feature>
<keyword evidence="3" id="KW-1185">Reference proteome</keyword>
<evidence type="ECO:0000256" key="1">
    <source>
        <dbReference type="SAM" id="Phobius"/>
    </source>
</evidence>
<evidence type="ECO:0000313" key="2">
    <source>
        <dbReference type="EMBL" id="MBG0567565.1"/>
    </source>
</evidence>
<protein>
    <submittedName>
        <fullName evidence="2">Uncharacterized protein</fullName>
    </submittedName>
</protein>
<feature type="transmembrane region" description="Helical" evidence="1">
    <location>
        <begin position="12"/>
        <end position="31"/>
    </location>
</feature>
<reference evidence="2" key="1">
    <citation type="submission" date="2020-11" db="EMBL/GenBank/DDBJ databases">
        <title>Isolation and identification of active actinomycetes.</title>
        <authorList>
            <person name="Sun X."/>
        </authorList>
    </citation>
    <scope>NUCLEOTIDE SEQUENCE</scope>
    <source>
        <strain evidence="2">NEAU-A11</strain>
    </source>
</reference>
<name>A0A931CMC6_9ACTN</name>
<sequence>MRPDLRRVAGAVVPAGFLLGFLDFVWIKYVPAPFGDLGNSSAVWAVAAFAFGYWIRAGRLRAAVAAAILLVIAVPSYYVAAALIQNDDWAVIWAPSSFLWMAFGVVAGVAFGIGGTWAHDRGRRRIAGLALPGAVLFAEAALHLNRIGHPDYGTAPIWDALINTALGVLVIALAARANRQRLLAVAAAVPLALAGFAAFLAAGFR</sequence>
<gene>
    <name evidence="2" type="ORF">I4J89_39585</name>
</gene>
<proteinExistence type="predicted"/>
<feature type="transmembrane region" description="Helical" evidence="1">
    <location>
        <begin position="37"/>
        <end position="55"/>
    </location>
</feature>
<dbReference type="Pfam" id="PF20128">
    <property type="entry name" value="DUF6518"/>
    <property type="match status" value="1"/>
</dbReference>